<proteinExistence type="predicted"/>
<feature type="transmembrane region" description="Helical" evidence="1">
    <location>
        <begin position="44"/>
        <end position="66"/>
    </location>
</feature>
<name>A0A6V7WJU5_MELEN</name>
<organism evidence="2 3">
    <name type="scientific">Meloidogyne enterolobii</name>
    <name type="common">Root-knot nematode worm</name>
    <name type="synonym">Meloidogyne mayaguensis</name>
    <dbReference type="NCBI Taxonomy" id="390850"/>
    <lineage>
        <taxon>Eukaryota</taxon>
        <taxon>Metazoa</taxon>
        <taxon>Ecdysozoa</taxon>
        <taxon>Nematoda</taxon>
        <taxon>Chromadorea</taxon>
        <taxon>Rhabditida</taxon>
        <taxon>Tylenchina</taxon>
        <taxon>Tylenchomorpha</taxon>
        <taxon>Tylenchoidea</taxon>
        <taxon>Meloidogynidae</taxon>
        <taxon>Meloidogyninae</taxon>
        <taxon>Meloidogyne</taxon>
    </lineage>
</organism>
<keyword evidence="1" id="KW-0812">Transmembrane</keyword>
<gene>
    <name evidence="2" type="ORF">MENT_LOCUS39835</name>
</gene>
<evidence type="ECO:0000313" key="3">
    <source>
        <dbReference type="Proteomes" id="UP000580250"/>
    </source>
</evidence>
<protein>
    <submittedName>
        <fullName evidence="2">Uncharacterized protein</fullName>
    </submittedName>
</protein>
<dbReference type="EMBL" id="CAJEWN010000630">
    <property type="protein sequence ID" value="CAD2187263.1"/>
    <property type="molecule type" value="Genomic_DNA"/>
</dbReference>
<dbReference type="Proteomes" id="UP000580250">
    <property type="component" value="Unassembled WGS sequence"/>
</dbReference>
<comment type="caution">
    <text evidence="2">The sequence shown here is derived from an EMBL/GenBank/DDBJ whole genome shotgun (WGS) entry which is preliminary data.</text>
</comment>
<evidence type="ECO:0000313" key="2">
    <source>
        <dbReference type="EMBL" id="CAD2187263.1"/>
    </source>
</evidence>
<keyword evidence="1" id="KW-1133">Transmembrane helix</keyword>
<accession>A0A6V7WJU5</accession>
<reference evidence="2 3" key="1">
    <citation type="submission" date="2020-08" db="EMBL/GenBank/DDBJ databases">
        <authorList>
            <person name="Koutsovoulos G."/>
            <person name="Danchin GJ E."/>
        </authorList>
    </citation>
    <scope>NUCLEOTIDE SEQUENCE [LARGE SCALE GENOMIC DNA]</scope>
</reference>
<keyword evidence="1" id="KW-0472">Membrane</keyword>
<evidence type="ECO:0000256" key="1">
    <source>
        <dbReference type="SAM" id="Phobius"/>
    </source>
</evidence>
<feature type="transmembrane region" description="Helical" evidence="1">
    <location>
        <begin position="95"/>
        <end position="118"/>
    </location>
</feature>
<feature type="transmembrane region" description="Helical" evidence="1">
    <location>
        <begin position="15"/>
        <end position="32"/>
    </location>
</feature>
<dbReference type="AlphaFoldDB" id="A0A6V7WJU5"/>
<sequence length="144" mass="17142">MIFLNGILFSFMKEYNPFIFHIGYIIWKYLLNLKVNLKINLRRYLLLVSIASFITLLYVLDLFLFITPYSFGGIKYFDNFNETWPFIQYKMETTIVISQIPVALVEISSTLIIFFCAFNMIRYVNLNSNFDEELKKLNKLLTKV</sequence>